<dbReference type="Proteomes" id="UP001054945">
    <property type="component" value="Unassembled WGS sequence"/>
</dbReference>
<reference evidence="1 2" key="1">
    <citation type="submission" date="2021-06" db="EMBL/GenBank/DDBJ databases">
        <title>Caerostris extrusa draft genome.</title>
        <authorList>
            <person name="Kono N."/>
            <person name="Arakawa K."/>
        </authorList>
    </citation>
    <scope>NUCLEOTIDE SEQUENCE [LARGE SCALE GENOMIC DNA]</scope>
</reference>
<organism evidence="1 2">
    <name type="scientific">Caerostris extrusa</name>
    <name type="common">Bark spider</name>
    <name type="synonym">Caerostris bankana</name>
    <dbReference type="NCBI Taxonomy" id="172846"/>
    <lineage>
        <taxon>Eukaryota</taxon>
        <taxon>Metazoa</taxon>
        <taxon>Ecdysozoa</taxon>
        <taxon>Arthropoda</taxon>
        <taxon>Chelicerata</taxon>
        <taxon>Arachnida</taxon>
        <taxon>Araneae</taxon>
        <taxon>Araneomorphae</taxon>
        <taxon>Entelegynae</taxon>
        <taxon>Araneoidea</taxon>
        <taxon>Araneidae</taxon>
        <taxon>Caerostris</taxon>
    </lineage>
</organism>
<dbReference type="AlphaFoldDB" id="A0AAV4XDY7"/>
<gene>
    <name evidence="1" type="ORF">CEXT_706121</name>
</gene>
<protein>
    <submittedName>
        <fullName evidence="1">Uncharacterized protein</fullName>
    </submittedName>
</protein>
<proteinExistence type="predicted"/>
<evidence type="ECO:0000313" key="2">
    <source>
        <dbReference type="Proteomes" id="UP001054945"/>
    </source>
</evidence>
<name>A0AAV4XDY7_CAEEX</name>
<accession>A0AAV4XDY7</accession>
<keyword evidence="2" id="KW-1185">Reference proteome</keyword>
<sequence>MASAKDGLERCSGFISKFHQAEMSEQGLGDCEICSEIHDRRSLILNSSFILSLIKSGLLKVLSEVCFVGDLVSVSDLIDLRQRSFCLLMVHFSLLGVRNLRTHLGTGTWIRNVFVCPSKLRTPFKEKIECFDLPPNNLLAGKLREATTQTLGTIQEMSKKKEAKSIPKTELSPEGRFLLKLERLSLTRRGAADDLRDGKERVVGDFRYHAVELVNNFNERDRYLL</sequence>
<dbReference type="EMBL" id="BPLR01000200">
    <property type="protein sequence ID" value="GIY92814.1"/>
    <property type="molecule type" value="Genomic_DNA"/>
</dbReference>
<evidence type="ECO:0000313" key="1">
    <source>
        <dbReference type="EMBL" id="GIY92814.1"/>
    </source>
</evidence>
<comment type="caution">
    <text evidence="1">The sequence shown here is derived from an EMBL/GenBank/DDBJ whole genome shotgun (WGS) entry which is preliminary data.</text>
</comment>